<name>A0A7T4B2R0_9BURK</name>
<accession>A0A7T4B2R0</accession>
<organism evidence="1 2">
    <name type="scientific">Achromobacter deleyi</name>
    <dbReference type="NCBI Taxonomy" id="1353891"/>
    <lineage>
        <taxon>Bacteria</taxon>
        <taxon>Pseudomonadati</taxon>
        <taxon>Pseudomonadota</taxon>
        <taxon>Betaproteobacteria</taxon>
        <taxon>Burkholderiales</taxon>
        <taxon>Alcaligenaceae</taxon>
        <taxon>Achromobacter</taxon>
    </lineage>
</organism>
<proteinExistence type="predicted"/>
<evidence type="ECO:0000313" key="1">
    <source>
        <dbReference type="EMBL" id="QQB34527.1"/>
    </source>
</evidence>
<dbReference type="RefSeq" id="WP_198484667.1">
    <property type="nucleotide sequence ID" value="NZ_CP065997.1"/>
</dbReference>
<dbReference type="EMBL" id="CP065997">
    <property type="protein sequence ID" value="QQB34527.1"/>
    <property type="molecule type" value="Genomic_DNA"/>
</dbReference>
<dbReference type="Proteomes" id="UP000595231">
    <property type="component" value="Chromosome"/>
</dbReference>
<dbReference type="AlphaFoldDB" id="A0A7T4B2R0"/>
<evidence type="ECO:0008006" key="3">
    <source>
        <dbReference type="Google" id="ProtNLM"/>
    </source>
</evidence>
<evidence type="ECO:0000313" key="2">
    <source>
        <dbReference type="Proteomes" id="UP000595231"/>
    </source>
</evidence>
<sequence>MKYALIGIVLAAVVFWGTDRITPGPPQGQSCAEDLDASPEQSKWLMGYAKGYLTALNLISRGHGTMPGKQISMDDAAINAVIREYCAQHRANHYLDGVDLYVKNAR</sequence>
<reference evidence="1 2" key="1">
    <citation type="submission" date="2020-12" db="EMBL/GenBank/DDBJ databases">
        <title>FDA dAtabase for Regulatory Grade micrObial Sequences (FDA-ARGOS): Supporting development and validation of Infectious Disease Dx tests.</title>
        <authorList>
            <person name="Sproer C."/>
            <person name="Gronow S."/>
            <person name="Severitt S."/>
            <person name="Schroder I."/>
            <person name="Tallon L."/>
            <person name="Sadzewicz L."/>
            <person name="Zhao X."/>
            <person name="Boylan J."/>
            <person name="Ott S."/>
            <person name="Bowen H."/>
            <person name="Vavikolanu K."/>
            <person name="Mehta A."/>
            <person name="Aluvathingal J."/>
            <person name="Nadendla S."/>
            <person name="Lowell S."/>
            <person name="Myers T."/>
            <person name="Yan Y."/>
            <person name="Sichtig H."/>
        </authorList>
    </citation>
    <scope>NUCLEOTIDE SEQUENCE [LARGE SCALE GENOMIC DNA]</scope>
    <source>
        <strain evidence="1 2">FDAARGOS_1050</strain>
    </source>
</reference>
<gene>
    <name evidence="1" type="ORF">I6I07_28765</name>
</gene>
<protein>
    <recommendedName>
        <fullName evidence="3">Rap1a immunity protein domain-containing protein</fullName>
    </recommendedName>
</protein>